<dbReference type="Proteomes" id="UP001295444">
    <property type="component" value="Chromosome 02"/>
</dbReference>
<protein>
    <submittedName>
        <fullName evidence="2">Uncharacterized protein</fullName>
    </submittedName>
</protein>
<organism evidence="2 3">
    <name type="scientific">Pelobates cultripes</name>
    <name type="common">Western spadefoot toad</name>
    <dbReference type="NCBI Taxonomy" id="61616"/>
    <lineage>
        <taxon>Eukaryota</taxon>
        <taxon>Metazoa</taxon>
        <taxon>Chordata</taxon>
        <taxon>Craniata</taxon>
        <taxon>Vertebrata</taxon>
        <taxon>Euteleostomi</taxon>
        <taxon>Amphibia</taxon>
        <taxon>Batrachia</taxon>
        <taxon>Anura</taxon>
        <taxon>Pelobatoidea</taxon>
        <taxon>Pelobatidae</taxon>
        <taxon>Pelobates</taxon>
    </lineage>
</organism>
<feature type="region of interest" description="Disordered" evidence="1">
    <location>
        <begin position="1"/>
        <end position="109"/>
    </location>
</feature>
<evidence type="ECO:0000313" key="2">
    <source>
        <dbReference type="EMBL" id="CAH2246582.1"/>
    </source>
</evidence>
<name>A0AAD1RB28_PELCU</name>
<feature type="compositionally biased region" description="Basic and acidic residues" evidence="1">
    <location>
        <begin position="75"/>
        <end position="84"/>
    </location>
</feature>
<keyword evidence="3" id="KW-1185">Reference proteome</keyword>
<evidence type="ECO:0000313" key="3">
    <source>
        <dbReference type="Proteomes" id="UP001295444"/>
    </source>
</evidence>
<accession>A0AAD1RB28</accession>
<dbReference type="AlphaFoldDB" id="A0AAD1RB28"/>
<sequence>MAPGDTGELPSNCAVQSALTPTPTGSKKPGNENRGKTANRKMAAVMRTSVVRMRERRQPRLQPRTGGGRGGLQRKISEARKTDWAARASTRRAASHPDSVGDHPPEDWL</sequence>
<evidence type="ECO:0000256" key="1">
    <source>
        <dbReference type="SAM" id="MobiDB-lite"/>
    </source>
</evidence>
<gene>
    <name evidence="2" type="ORF">PECUL_23A007101</name>
</gene>
<feature type="compositionally biased region" description="Polar residues" evidence="1">
    <location>
        <begin position="13"/>
        <end position="25"/>
    </location>
</feature>
<feature type="compositionally biased region" description="Basic and acidic residues" evidence="1">
    <location>
        <begin position="99"/>
        <end position="109"/>
    </location>
</feature>
<dbReference type="EMBL" id="OW240913">
    <property type="protein sequence ID" value="CAH2246582.1"/>
    <property type="molecule type" value="Genomic_DNA"/>
</dbReference>
<reference evidence="2" key="1">
    <citation type="submission" date="2022-03" db="EMBL/GenBank/DDBJ databases">
        <authorList>
            <person name="Alioto T."/>
            <person name="Alioto T."/>
            <person name="Gomez Garrido J."/>
        </authorList>
    </citation>
    <scope>NUCLEOTIDE SEQUENCE</scope>
</reference>
<proteinExistence type="predicted"/>